<dbReference type="AlphaFoldDB" id="A0A7V8SZI5"/>
<feature type="domain" description="Aldehyde oxidase/xanthine dehydrogenase a/b hammerhead" evidence="3">
    <location>
        <begin position="19"/>
        <end position="139"/>
    </location>
</feature>
<accession>A0A7V8SZI5</accession>
<name>A0A7V8SZI5_9BACT</name>
<evidence type="ECO:0000313" key="5">
    <source>
        <dbReference type="Proteomes" id="UP000567293"/>
    </source>
</evidence>
<reference evidence="4" key="1">
    <citation type="submission" date="2020-06" db="EMBL/GenBank/DDBJ databases">
        <title>Legume-microbial interactions unlock mineral nutrients during tropical forest succession.</title>
        <authorList>
            <person name="Epihov D.Z."/>
        </authorList>
    </citation>
    <scope>NUCLEOTIDE SEQUENCE [LARGE SCALE GENOMIC DNA]</scope>
    <source>
        <strain evidence="4">Pan2503</strain>
    </source>
</reference>
<dbReference type="EMBL" id="JACDQQ010002366">
    <property type="protein sequence ID" value="MBA0088153.1"/>
    <property type="molecule type" value="Genomic_DNA"/>
</dbReference>
<evidence type="ECO:0000256" key="1">
    <source>
        <dbReference type="ARBA" id="ARBA00022505"/>
    </source>
</evidence>
<keyword evidence="5" id="KW-1185">Reference proteome</keyword>
<dbReference type="Pfam" id="PF02738">
    <property type="entry name" value="MoCoBD_1"/>
    <property type="match status" value="1"/>
</dbReference>
<evidence type="ECO:0000259" key="3">
    <source>
        <dbReference type="SMART" id="SM01008"/>
    </source>
</evidence>
<dbReference type="InterPro" id="IPR046867">
    <property type="entry name" value="AldOxase/xan_DH_MoCoBD2"/>
</dbReference>
<dbReference type="InterPro" id="IPR016208">
    <property type="entry name" value="Ald_Oxase/xanthine_DH-like"/>
</dbReference>
<gene>
    <name evidence="4" type="ORF">HRJ53_24475</name>
</gene>
<dbReference type="SMART" id="SM01008">
    <property type="entry name" value="Ald_Xan_dh_C"/>
    <property type="match status" value="1"/>
</dbReference>
<keyword evidence="1" id="KW-0500">Molybdenum</keyword>
<dbReference type="InterPro" id="IPR008274">
    <property type="entry name" value="AldOxase/xan_DH_MoCoBD1"/>
</dbReference>
<protein>
    <submittedName>
        <fullName evidence="4">Xanthine dehydrogenase family protein molybdopterin-binding subunit</fullName>
    </submittedName>
</protein>
<dbReference type="GO" id="GO:0005506">
    <property type="term" value="F:iron ion binding"/>
    <property type="evidence" value="ECO:0007669"/>
    <property type="project" value="InterPro"/>
</dbReference>
<comment type="caution">
    <text evidence="4">The sequence shown here is derived from an EMBL/GenBank/DDBJ whole genome shotgun (WGS) entry which is preliminary data.</text>
</comment>
<dbReference type="Gene3D" id="3.30.365.10">
    <property type="entry name" value="Aldehyde oxidase/xanthine dehydrogenase, molybdopterin binding domain"/>
    <property type="match status" value="4"/>
</dbReference>
<evidence type="ECO:0000313" key="4">
    <source>
        <dbReference type="EMBL" id="MBA0088153.1"/>
    </source>
</evidence>
<dbReference type="Pfam" id="PF01315">
    <property type="entry name" value="Ald_Xan_dh_C"/>
    <property type="match status" value="1"/>
</dbReference>
<feature type="non-terminal residue" evidence="4">
    <location>
        <position position="556"/>
    </location>
</feature>
<keyword evidence="2" id="KW-0560">Oxidoreductase</keyword>
<dbReference type="InterPro" id="IPR000674">
    <property type="entry name" value="Ald_Oxase/Xan_DH_a/b"/>
</dbReference>
<dbReference type="InterPro" id="IPR037165">
    <property type="entry name" value="AldOxase/xan_DH_Mopterin-bd_sf"/>
</dbReference>
<dbReference type="Proteomes" id="UP000567293">
    <property type="component" value="Unassembled WGS sequence"/>
</dbReference>
<dbReference type="PANTHER" id="PTHR11908:SF132">
    <property type="entry name" value="ALDEHYDE OXIDASE 1-RELATED"/>
    <property type="match status" value="1"/>
</dbReference>
<dbReference type="SUPFAM" id="SSF56003">
    <property type="entry name" value="Molybdenum cofactor-binding domain"/>
    <property type="match status" value="1"/>
</dbReference>
<proteinExistence type="predicted"/>
<dbReference type="SUPFAM" id="SSF54665">
    <property type="entry name" value="CO dehydrogenase molybdoprotein N-domain-like"/>
    <property type="match status" value="1"/>
</dbReference>
<sequence>MKFGIGQPMRRHEDLRLITGRGCYTDDVILPRMTHAFVLRSPVAHAHIKRIDAAAARRMPEVLFVATGEDVRADGLGDVPCTVPLVNRDGTSRHDTPRPVLALGKVRHVGQPVALVVAETLTAARDAAEAIDVEYDPLPAITEAKDAISPGAPQLFDHISSNIVFDWDNDMGDAKATDAAFSRAARVVTLELVNNRVVVNSMEPRNAIADFDPASGRSTLYTATQGPHFVRDPLAEAVLKIPKDMLRLITPNVGGAFGMKAFVYPEQALVVWASRKLVRTVKWQEDRSEGFVSDNQGRDHSTRAELALDENGRFLGLRVSILANLGAYLSPFGCFIPTRSTDLVSGLYSIGAIHINVKGVCTNTVPVCAYRGAGRPEAAYLLERLVDAAARELGMSPDAIRRINFVPPSAMPYTSATKLLLDSGEFEEVMDRCMAAAEWSSFPERRTRSERYDRLRGIGMATYTERCGGGFPETASIEFKDERIELVMGNQEYGTGLVTSYKQLVSDQLGVDPDRVDVIMGDTDRTPSGLSGGSRALAVAGAALYEAGRTIIGKGT</sequence>
<dbReference type="Pfam" id="PF20256">
    <property type="entry name" value="MoCoBD_2"/>
    <property type="match status" value="1"/>
</dbReference>
<dbReference type="InterPro" id="IPR036856">
    <property type="entry name" value="Ald_Oxase/Xan_DH_a/b_sf"/>
</dbReference>
<dbReference type="PANTHER" id="PTHR11908">
    <property type="entry name" value="XANTHINE DEHYDROGENASE"/>
    <property type="match status" value="1"/>
</dbReference>
<organism evidence="4 5">
    <name type="scientific">Candidatus Acidiferrum panamense</name>
    <dbReference type="NCBI Taxonomy" id="2741543"/>
    <lineage>
        <taxon>Bacteria</taxon>
        <taxon>Pseudomonadati</taxon>
        <taxon>Acidobacteriota</taxon>
        <taxon>Terriglobia</taxon>
        <taxon>Candidatus Acidiferrales</taxon>
        <taxon>Candidatus Acidiferrum</taxon>
    </lineage>
</organism>
<evidence type="ECO:0000256" key="2">
    <source>
        <dbReference type="ARBA" id="ARBA00023002"/>
    </source>
</evidence>
<dbReference type="GO" id="GO:0016491">
    <property type="term" value="F:oxidoreductase activity"/>
    <property type="evidence" value="ECO:0007669"/>
    <property type="project" value="UniProtKB-KW"/>
</dbReference>
<dbReference type="Gene3D" id="3.90.1170.50">
    <property type="entry name" value="Aldehyde oxidase/xanthine dehydrogenase, a/b hammerhead"/>
    <property type="match status" value="1"/>
</dbReference>